<dbReference type="PANTHER" id="PTHR35509:SF1">
    <property type="entry name" value="DOMAIN PROTEIN, PUTATIVE (DUF1995)-RELATED"/>
    <property type="match status" value="1"/>
</dbReference>
<protein>
    <submittedName>
        <fullName evidence="2">DUF1995 family protein</fullName>
    </submittedName>
</protein>
<organism evidence="2">
    <name type="scientific">Synechococcus elongatus PCC 11802</name>
    <dbReference type="NCBI Taxonomy" id="2283154"/>
    <lineage>
        <taxon>Bacteria</taxon>
        <taxon>Bacillati</taxon>
        <taxon>Cyanobacteriota</taxon>
        <taxon>Cyanophyceae</taxon>
        <taxon>Synechococcales</taxon>
        <taxon>Synechococcaceae</taxon>
        <taxon>Synechococcus</taxon>
    </lineage>
</organism>
<feature type="domain" description="DUF1995" evidence="1">
    <location>
        <begin position="9"/>
        <end position="207"/>
    </location>
</feature>
<sequence length="252" mass="28268">MSASMLAFPTDLEIAVEQAKDAAQQALAAGLTRIQVDLAIPELKIQPIAWQFLQAFVDREAKLRVFFPDPGAAALARRDWGELPFAVRGMEELKAAVQPEEELFIFIEPSSVEVQRLEQLCQEIGDRSVILLNPRLEDVATIGIGYAARQLRERFLNQWQSAYYLSPLEGAAIFHAYPQRWQVWQETENDYELLQEYDQRPNGEDLDRLFAGLTTVDVDAPIGVAAPTATASRPNRGGLLNELQRFLRALGS</sequence>
<dbReference type="Pfam" id="PF09353">
    <property type="entry name" value="DUF1995"/>
    <property type="match status" value="1"/>
</dbReference>
<proteinExistence type="predicted"/>
<dbReference type="AlphaFoldDB" id="A0AAT9JP26"/>
<evidence type="ECO:0000259" key="1">
    <source>
        <dbReference type="Pfam" id="PF09353"/>
    </source>
</evidence>
<reference evidence="2" key="1">
    <citation type="submission" date="2024-01" db="EMBL/GenBank/DDBJ databases">
        <title>Synechococcus elongatus PCC 11802, a close yet different native of Synechococcus elongatus PCC 11801.</title>
        <authorList>
            <person name="Jaiswal D."/>
            <person name="Sengupta A."/>
            <person name="Sengupta S."/>
            <person name="Pakrasi H.B."/>
            <person name="Wangikar P."/>
        </authorList>
    </citation>
    <scope>NUCLEOTIDE SEQUENCE</scope>
    <source>
        <strain evidence="2">PCC 11802</strain>
    </source>
</reference>
<dbReference type="InterPro" id="IPR053021">
    <property type="entry name" value="Chloroplast_ADK"/>
</dbReference>
<evidence type="ECO:0000313" key="2">
    <source>
        <dbReference type="EMBL" id="QFZ91313.2"/>
    </source>
</evidence>
<gene>
    <name evidence="2" type="ORF">EKO22_01965</name>
</gene>
<accession>A0AAT9JP26</accession>
<name>A0AAT9JP26_SYNEL</name>
<dbReference type="PANTHER" id="PTHR35509">
    <property type="entry name" value="DOMAIN PROTEIN, PUTATIVE (DUF1995)-RELATED"/>
    <property type="match status" value="1"/>
</dbReference>
<dbReference type="EMBL" id="CP034671">
    <property type="protein sequence ID" value="QFZ91313.2"/>
    <property type="molecule type" value="Genomic_DNA"/>
</dbReference>
<dbReference type="InterPro" id="IPR018962">
    <property type="entry name" value="DUF1995"/>
</dbReference>